<dbReference type="InterPro" id="IPR050204">
    <property type="entry name" value="AraC_XylS_family_regulators"/>
</dbReference>
<dbReference type="PANTHER" id="PTHR46796:SF13">
    <property type="entry name" value="HTH-TYPE TRANSCRIPTIONAL ACTIVATOR RHAS"/>
    <property type="match status" value="1"/>
</dbReference>
<feature type="domain" description="HTH araC/xylS-type" evidence="4">
    <location>
        <begin position="238"/>
        <end position="336"/>
    </location>
</feature>
<dbReference type="InterPro" id="IPR018062">
    <property type="entry name" value="HTH_AraC-typ_CS"/>
</dbReference>
<evidence type="ECO:0000313" key="5">
    <source>
        <dbReference type="EMBL" id="OCI31334.1"/>
    </source>
</evidence>
<proteinExistence type="predicted"/>
<evidence type="ECO:0000256" key="3">
    <source>
        <dbReference type="ARBA" id="ARBA00023163"/>
    </source>
</evidence>
<evidence type="ECO:0000256" key="2">
    <source>
        <dbReference type="ARBA" id="ARBA00023125"/>
    </source>
</evidence>
<dbReference type="PROSITE" id="PS01124">
    <property type="entry name" value="HTH_ARAC_FAMILY_2"/>
    <property type="match status" value="1"/>
</dbReference>
<keyword evidence="2" id="KW-0238">DNA-binding</keyword>
<dbReference type="Gene3D" id="1.10.10.60">
    <property type="entry name" value="Homeodomain-like"/>
    <property type="match status" value="2"/>
</dbReference>
<comment type="caution">
    <text evidence="5">The sequence shown here is derived from an EMBL/GenBank/DDBJ whole genome shotgun (WGS) entry which is preliminary data.</text>
</comment>
<sequence length="339" mass="36376">MAERLDRMSVRLPSETWAAYGRDMDAVAGLLDGPRARGAFLLRSLLAPPWSMRIEDEAPLTLVPVVRGSAWLGMDAGPRPDEPSLEVYLDEGDVALVRGPRHYTVADAPGTAPQMVSDAVGACRAIGDAPSPLVDLGVRTWGNDPDGPTVLLTGTYPLDGEVGGRLLSVLPPLVVLRRGDLDADLVSLLAREVSQDRPGQEAVLDRLLDILLIGALRAWLDRGEAPGWYRADADPVVGHALRLMHHDPARAWTVESLARTVGLSRAAFSRRFTELVGEPPMGYLTGWRLTLAADLLLEPGATVGSVARQVGYGTPFALSAAFTRVRGMSPTAQQRAHHG</sequence>
<dbReference type="InterPro" id="IPR009057">
    <property type="entry name" value="Homeodomain-like_sf"/>
</dbReference>
<keyword evidence="1" id="KW-0805">Transcription regulation</keyword>
<reference evidence="5 6" key="1">
    <citation type="submission" date="2016-06" db="EMBL/GenBank/DDBJ databases">
        <title>Genome sequence of Oerskovia enterophila DSM 43852.</title>
        <authorList>
            <person name="Poehlein A."/>
            <person name="Jag V."/>
            <person name="Bengelsdorf F.R."/>
            <person name="Daniel R."/>
            <person name="Duerre P."/>
        </authorList>
    </citation>
    <scope>NUCLEOTIDE SEQUENCE [LARGE SCALE GENOMIC DNA]</scope>
    <source>
        <strain evidence="5 6">DSM 43852</strain>
    </source>
</reference>
<dbReference type="PANTHER" id="PTHR46796">
    <property type="entry name" value="HTH-TYPE TRANSCRIPTIONAL ACTIVATOR RHAS-RELATED"/>
    <property type="match status" value="1"/>
</dbReference>
<dbReference type="InterPro" id="IPR018060">
    <property type="entry name" value="HTH_AraC"/>
</dbReference>
<dbReference type="EMBL" id="MAQA01000020">
    <property type="protein sequence ID" value="OCI31334.1"/>
    <property type="molecule type" value="Genomic_DNA"/>
</dbReference>
<evidence type="ECO:0000313" key="6">
    <source>
        <dbReference type="Proteomes" id="UP000093412"/>
    </source>
</evidence>
<dbReference type="SUPFAM" id="SSF46689">
    <property type="entry name" value="Homeodomain-like"/>
    <property type="match status" value="2"/>
</dbReference>
<evidence type="ECO:0000256" key="1">
    <source>
        <dbReference type="ARBA" id="ARBA00023015"/>
    </source>
</evidence>
<evidence type="ECO:0000259" key="4">
    <source>
        <dbReference type="PROSITE" id="PS01124"/>
    </source>
</evidence>
<keyword evidence="6" id="KW-1185">Reference proteome</keyword>
<protein>
    <submittedName>
        <fullName evidence="5">RCS-specific HTH-type transcriptional activator RclR</fullName>
    </submittedName>
</protein>
<keyword evidence="3" id="KW-0804">Transcription</keyword>
<name>A0ABX2Y457_9CELL</name>
<dbReference type="SMART" id="SM00342">
    <property type="entry name" value="HTH_ARAC"/>
    <property type="match status" value="1"/>
</dbReference>
<dbReference type="Pfam" id="PF12833">
    <property type="entry name" value="HTH_18"/>
    <property type="match status" value="1"/>
</dbReference>
<organism evidence="5 6">
    <name type="scientific">Oerskovia enterophila</name>
    <dbReference type="NCBI Taxonomy" id="43678"/>
    <lineage>
        <taxon>Bacteria</taxon>
        <taxon>Bacillati</taxon>
        <taxon>Actinomycetota</taxon>
        <taxon>Actinomycetes</taxon>
        <taxon>Micrococcales</taxon>
        <taxon>Cellulomonadaceae</taxon>
        <taxon>Oerskovia</taxon>
    </lineage>
</organism>
<dbReference type="PROSITE" id="PS00041">
    <property type="entry name" value="HTH_ARAC_FAMILY_1"/>
    <property type="match status" value="1"/>
</dbReference>
<gene>
    <name evidence="5" type="primary">rclR</name>
    <name evidence="5" type="ORF">OERS_20190</name>
</gene>
<accession>A0ABX2Y457</accession>
<dbReference type="InterPro" id="IPR032783">
    <property type="entry name" value="AraC_lig"/>
</dbReference>
<dbReference type="Proteomes" id="UP000093412">
    <property type="component" value="Unassembled WGS sequence"/>
</dbReference>
<dbReference type="Pfam" id="PF12852">
    <property type="entry name" value="Cupin_6"/>
    <property type="match status" value="1"/>
</dbReference>